<dbReference type="Pfam" id="PF09856">
    <property type="entry name" value="ScfRs"/>
    <property type="match status" value="1"/>
</dbReference>
<dbReference type="InterPro" id="IPR001387">
    <property type="entry name" value="Cro/C1-type_HTH"/>
</dbReference>
<dbReference type="InterPro" id="IPR026281">
    <property type="entry name" value="HTH_RamB"/>
</dbReference>
<accession>A0ABY8VEY2</accession>
<dbReference type="InterPro" id="IPR018653">
    <property type="entry name" value="ScfR_C"/>
</dbReference>
<feature type="domain" description="HTH cro/C1-type" evidence="5">
    <location>
        <begin position="10"/>
        <end position="64"/>
    </location>
</feature>
<protein>
    <submittedName>
        <fullName evidence="6">Short-chain fatty acyl-CoA regulator family protein</fullName>
    </submittedName>
</protein>
<gene>
    <name evidence="6" type="ORF">QP027_02095</name>
</gene>
<dbReference type="SUPFAM" id="SSF47413">
    <property type="entry name" value="lambda repressor-like DNA-binding domains"/>
    <property type="match status" value="1"/>
</dbReference>
<evidence type="ECO:0000256" key="2">
    <source>
        <dbReference type="ARBA" id="ARBA00023015"/>
    </source>
</evidence>
<dbReference type="EMBL" id="CP126969">
    <property type="protein sequence ID" value="WIM68214.1"/>
    <property type="molecule type" value="Genomic_DNA"/>
</dbReference>
<keyword evidence="4" id="KW-0804">Transcription</keyword>
<dbReference type="Gene3D" id="1.10.260.40">
    <property type="entry name" value="lambda repressor-like DNA-binding domains"/>
    <property type="match status" value="1"/>
</dbReference>
<dbReference type="Pfam" id="PF01381">
    <property type="entry name" value="HTH_3"/>
    <property type="match status" value="1"/>
</dbReference>
<dbReference type="PANTHER" id="PTHR46797">
    <property type="entry name" value="HTH-TYPE TRANSCRIPTIONAL REGULATOR"/>
    <property type="match status" value="1"/>
</dbReference>
<dbReference type="PIRSF" id="PIRSF019251">
    <property type="entry name" value="Rv0465c"/>
    <property type="match status" value="1"/>
</dbReference>
<dbReference type="InterPro" id="IPR010359">
    <property type="entry name" value="IrrE_HExxH"/>
</dbReference>
<evidence type="ECO:0000259" key="5">
    <source>
        <dbReference type="PROSITE" id="PS50943"/>
    </source>
</evidence>
<evidence type="ECO:0000313" key="6">
    <source>
        <dbReference type="EMBL" id="WIM68214.1"/>
    </source>
</evidence>
<dbReference type="PANTHER" id="PTHR46797:SF23">
    <property type="entry name" value="HTH-TYPE TRANSCRIPTIONAL REGULATOR SUTR"/>
    <property type="match status" value="1"/>
</dbReference>
<keyword evidence="7" id="KW-1185">Reference proteome</keyword>
<sequence length="454" mass="51160">MTKHFAGARIRTLRRQHDLTQVQMAKRLDISTSYLNQLENNQRPLTVSVLLQITESFDVEATYFSDDQDLRIVHELAELLPETPEDELIDFTARYPEMARSVLRLPRPGQAKEESPYQAVREFFYQGRNFFHELDFAAEEFATWAGVRQLRLTRIATALDEEFGITSRFNKISGGPRRVFNPETRELLLRTGLTEAQQCFELAFQYGITKESSLIDDYVADLPSEESRKIARLGLAQYYAAAVTMPYGKILKAADETRYDIELIAARFGTGFESTCQRLSTLQRPGSRAVPFFFVRTDRAGNISKRQSSSTFHFSRTGGTCPLWVVHRAFETSNRITRQVAVMPDGRAYLWIARMVKGAVQAFGQPSKEFSVGLGCDLDHAHRLVYADQLNLNPAAATPIGPGCATCLRDDCAQRAFPVEGRKVALDLNVTTDAVYETVLSSGRRSQANDAQPQ</sequence>
<dbReference type="Pfam" id="PF06114">
    <property type="entry name" value="Peptidase_M78"/>
    <property type="match status" value="1"/>
</dbReference>
<evidence type="ECO:0000256" key="1">
    <source>
        <dbReference type="ARBA" id="ARBA00007227"/>
    </source>
</evidence>
<dbReference type="InterPro" id="IPR010982">
    <property type="entry name" value="Lambda_DNA-bd_dom_sf"/>
</dbReference>
<proteinExistence type="inferred from homology"/>
<name>A0ABY8VEY2_9CORY</name>
<dbReference type="RefSeq" id="WP_284825612.1">
    <property type="nucleotide sequence ID" value="NZ_CP126969.1"/>
</dbReference>
<organism evidence="6 7">
    <name type="scientific">Corynebacterium breve</name>
    <dbReference type="NCBI Taxonomy" id="3049799"/>
    <lineage>
        <taxon>Bacteria</taxon>
        <taxon>Bacillati</taxon>
        <taxon>Actinomycetota</taxon>
        <taxon>Actinomycetes</taxon>
        <taxon>Mycobacteriales</taxon>
        <taxon>Corynebacteriaceae</taxon>
        <taxon>Corynebacterium</taxon>
    </lineage>
</organism>
<keyword evidence="2" id="KW-0805">Transcription regulation</keyword>
<dbReference type="PROSITE" id="PS50943">
    <property type="entry name" value="HTH_CROC1"/>
    <property type="match status" value="1"/>
</dbReference>
<dbReference type="CDD" id="cd00093">
    <property type="entry name" value="HTH_XRE"/>
    <property type="match status" value="1"/>
</dbReference>
<evidence type="ECO:0000256" key="3">
    <source>
        <dbReference type="ARBA" id="ARBA00023125"/>
    </source>
</evidence>
<dbReference type="Proteomes" id="UP001225598">
    <property type="component" value="Chromosome"/>
</dbReference>
<keyword evidence="3" id="KW-0238">DNA-binding</keyword>
<dbReference type="InterPro" id="IPR050807">
    <property type="entry name" value="TransReg_Diox_bact_type"/>
</dbReference>
<evidence type="ECO:0000256" key="4">
    <source>
        <dbReference type="ARBA" id="ARBA00023163"/>
    </source>
</evidence>
<dbReference type="SMART" id="SM00530">
    <property type="entry name" value="HTH_XRE"/>
    <property type="match status" value="1"/>
</dbReference>
<evidence type="ECO:0000313" key="7">
    <source>
        <dbReference type="Proteomes" id="UP001225598"/>
    </source>
</evidence>
<reference evidence="6 7" key="1">
    <citation type="submission" date="2023-05" db="EMBL/GenBank/DDBJ databases">
        <title>Corynebacterium suedekumii sp. nov. and Corynebacterium breve sp. nov. isolated from raw cow's milk.</title>
        <authorList>
            <person name="Baer M.K."/>
            <person name="Mehl L."/>
            <person name="Hellmuth R."/>
            <person name="Marke G."/>
            <person name="Lipski A."/>
        </authorList>
    </citation>
    <scope>NUCLEOTIDE SEQUENCE [LARGE SCALE GENOMIC DNA]</scope>
    <source>
        <strain evidence="6 7">R4</strain>
    </source>
</reference>
<comment type="similarity">
    <text evidence="1">Belongs to the short-chain fatty acyl-CoA assimilation regulator (ScfR) family.</text>
</comment>